<keyword evidence="4" id="KW-1185">Reference proteome</keyword>
<evidence type="ECO:0000313" key="3">
    <source>
        <dbReference type="EMBL" id="PSN60073.1"/>
    </source>
</evidence>
<evidence type="ECO:0000259" key="2">
    <source>
        <dbReference type="Pfam" id="PF06985"/>
    </source>
</evidence>
<evidence type="ECO:0000313" key="4">
    <source>
        <dbReference type="Proteomes" id="UP000240883"/>
    </source>
</evidence>
<dbReference type="InterPro" id="IPR010730">
    <property type="entry name" value="HET"/>
</dbReference>
<protein>
    <submittedName>
        <fullName evidence="3">HET-domain-containing protein</fullName>
    </submittedName>
</protein>
<dbReference type="Pfam" id="PF06985">
    <property type="entry name" value="HET"/>
    <property type="match status" value="1"/>
</dbReference>
<proteinExistence type="predicted"/>
<sequence length="738" mass="84336">MLRKSMNSADMGIETSKQGTSAQIRDSTQNPVRNTNLDFTEDERNWQNSDLCTQCQKVNLDDVMAYPIINNRYNRCSANVELSISEGSTCPLCRFYISILPDDYQLKPGKSIEIRLERWSSYPDYIDIQFRNNGGSQLSCRRETIRNIVPVGNGEPSESHHPDIQTQSIDYKVVKRWITQCEINHTELCREPRLQPVAPSMLRLIDCKAKIVTILPDLDRYAALSYVWGPPSGESRQSSPMTGLKTLDGSIIQLPRVIEDAMAVTLQIGLRYLWVDQICINQDNAEEKRQQLRHMDSIYHHAYVTIVAAAGDRSSHGLPGVQMRPREKRPRIKLNGKKWAARLQYPGDSLSRSAWSTRGWTFQESFFSRRLLVFTDEQVMFECGALLELEDHHLDLPALRRGWRINRYHSHFEYCGENSNPSGLMPLLRDYFHRKLTYDDDILNAVEGLFTFCAHLKPSIETYWGVPIRWTGYTMMNKDRDSLLADTHILKQDDIAGALLWGLQWYPSDYHPPEHPITERKGFPSWSWAGWKASVDEMSLGCDIEDSFVIPVHVETQDGRLVAVNEAFANGLASGKSYETLGYTPILRLETEVLNVPFVEWKDYKGCTAPNGILYIDHLLLGDSTTFSVVHYIGSRRKALVWPLSFTHSLPNTHDICHEPGKMTVVCVIIAHKYGLLVQSRGGVSKRVGLVRLEATCLTNGQFLFGLDDPSAWEWTKDVQKRDLRDYFSHNIQSVRLG</sequence>
<evidence type="ECO:0000256" key="1">
    <source>
        <dbReference type="SAM" id="MobiDB-lite"/>
    </source>
</evidence>
<organism evidence="3 4">
    <name type="scientific">Corynespora cassiicola Philippines</name>
    <dbReference type="NCBI Taxonomy" id="1448308"/>
    <lineage>
        <taxon>Eukaryota</taxon>
        <taxon>Fungi</taxon>
        <taxon>Dikarya</taxon>
        <taxon>Ascomycota</taxon>
        <taxon>Pezizomycotina</taxon>
        <taxon>Dothideomycetes</taxon>
        <taxon>Pleosporomycetidae</taxon>
        <taxon>Pleosporales</taxon>
        <taxon>Corynesporascaceae</taxon>
        <taxon>Corynespora</taxon>
    </lineage>
</organism>
<dbReference type="STRING" id="1448308.A0A2T2N3Q9"/>
<dbReference type="AlphaFoldDB" id="A0A2T2N3Q9"/>
<reference evidence="3 4" key="1">
    <citation type="journal article" date="2018" name="Front. Microbiol.">
        <title>Genome-Wide Analysis of Corynespora cassiicola Leaf Fall Disease Putative Effectors.</title>
        <authorList>
            <person name="Lopez D."/>
            <person name="Ribeiro S."/>
            <person name="Label P."/>
            <person name="Fumanal B."/>
            <person name="Venisse J.S."/>
            <person name="Kohler A."/>
            <person name="de Oliveira R.R."/>
            <person name="Labutti K."/>
            <person name="Lipzen A."/>
            <person name="Lail K."/>
            <person name="Bauer D."/>
            <person name="Ohm R.A."/>
            <person name="Barry K.W."/>
            <person name="Spatafora J."/>
            <person name="Grigoriev I.V."/>
            <person name="Martin F.M."/>
            <person name="Pujade-Renaud V."/>
        </authorList>
    </citation>
    <scope>NUCLEOTIDE SEQUENCE [LARGE SCALE GENOMIC DNA]</scope>
    <source>
        <strain evidence="3 4">Philippines</strain>
    </source>
</reference>
<dbReference type="PANTHER" id="PTHR33112:SF1">
    <property type="entry name" value="HETEROKARYON INCOMPATIBILITY DOMAIN-CONTAINING PROTEIN"/>
    <property type="match status" value="1"/>
</dbReference>
<gene>
    <name evidence="3" type="ORF">BS50DRAFT_626350</name>
</gene>
<dbReference type="PANTHER" id="PTHR33112">
    <property type="entry name" value="DOMAIN PROTEIN, PUTATIVE-RELATED"/>
    <property type="match status" value="1"/>
</dbReference>
<dbReference type="OrthoDB" id="5428863at2759"/>
<feature type="domain" description="Heterokaryon incompatibility" evidence="2">
    <location>
        <begin position="221"/>
        <end position="364"/>
    </location>
</feature>
<accession>A0A2T2N3Q9</accession>
<dbReference type="EMBL" id="KZ678151">
    <property type="protein sequence ID" value="PSN60073.1"/>
    <property type="molecule type" value="Genomic_DNA"/>
</dbReference>
<dbReference type="Proteomes" id="UP000240883">
    <property type="component" value="Unassembled WGS sequence"/>
</dbReference>
<feature type="region of interest" description="Disordered" evidence="1">
    <location>
        <begin position="1"/>
        <end position="35"/>
    </location>
</feature>
<name>A0A2T2N3Q9_CORCC</name>
<feature type="compositionally biased region" description="Polar residues" evidence="1">
    <location>
        <begin position="15"/>
        <end position="35"/>
    </location>
</feature>